<dbReference type="GO" id="GO:0004672">
    <property type="term" value="F:protein kinase activity"/>
    <property type="evidence" value="ECO:0007669"/>
    <property type="project" value="InterPro"/>
</dbReference>
<dbReference type="PROSITE" id="PS00108">
    <property type="entry name" value="PROTEIN_KINASE_ST"/>
    <property type="match status" value="1"/>
</dbReference>
<evidence type="ECO:0000259" key="1">
    <source>
        <dbReference type="PROSITE" id="PS50011"/>
    </source>
</evidence>
<dbReference type="PANTHER" id="PTHR48011">
    <property type="entry name" value="CCR4-NOT TRANSCRIPTIONAL COMPLEX SUBUNIT CAF120-RELATED"/>
    <property type="match status" value="1"/>
</dbReference>
<reference evidence="2 3" key="1">
    <citation type="submission" date="2024-01" db="EMBL/GenBank/DDBJ databases">
        <title>The complete chloroplast genome sequence of Lithospermum erythrorhizon: insights into the phylogenetic relationship among Boraginaceae species and the maternal lineages of purple gromwells.</title>
        <authorList>
            <person name="Okada T."/>
            <person name="Watanabe K."/>
        </authorList>
    </citation>
    <scope>NUCLEOTIDE SEQUENCE [LARGE SCALE GENOMIC DNA]</scope>
</reference>
<accession>A0AAV3QLI0</accession>
<dbReference type="EMBL" id="BAABME010005197">
    <property type="protein sequence ID" value="GAA0164929.1"/>
    <property type="molecule type" value="Genomic_DNA"/>
</dbReference>
<protein>
    <recommendedName>
        <fullName evidence="1">Protein kinase domain-containing protein</fullName>
    </recommendedName>
</protein>
<feature type="domain" description="Protein kinase" evidence="1">
    <location>
        <begin position="3"/>
        <end position="262"/>
    </location>
</feature>
<dbReference type="PROSITE" id="PS50011">
    <property type="entry name" value="PROTEIN_KINASE_DOM"/>
    <property type="match status" value="1"/>
</dbReference>
<comment type="caution">
    <text evidence="2">The sequence shown here is derived from an EMBL/GenBank/DDBJ whole genome shotgun (WGS) entry which is preliminary data.</text>
</comment>
<dbReference type="Proteomes" id="UP001454036">
    <property type="component" value="Unassembled WGS sequence"/>
</dbReference>
<proteinExistence type="predicted"/>
<dbReference type="InterPro" id="IPR011009">
    <property type="entry name" value="Kinase-like_dom_sf"/>
</dbReference>
<gene>
    <name evidence="2" type="ORF">LIER_20455</name>
</gene>
<dbReference type="GO" id="GO:0007165">
    <property type="term" value="P:signal transduction"/>
    <property type="evidence" value="ECO:0007669"/>
    <property type="project" value="TreeGrafter"/>
</dbReference>
<dbReference type="InterPro" id="IPR052751">
    <property type="entry name" value="Plant_MAPKKK"/>
</dbReference>
<dbReference type="InterPro" id="IPR000719">
    <property type="entry name" value="Prot_kinase_dom"/>
</dbReference>
<dbReference type="SUPFAM" id="SSF56112">
    <property type="entry name" value="Protein kinase-like (PK-like)"/>
    <property type="match status" value="1"/>
</dbReference>
<dbReference type="Pfam" id="PF00069">
    <property type="entry name" value="Pkinase"/>
    <property type="match status" value="1"/>
</dbReference>
<dbReference type="PANTHER" id="PTHR48011:SF88">
    <property type="entry name" value="MITOGEN-ACTIVATED PROTEIN KINASE KINASE KINASE 3-LIKE"/>
    <property type="match status" value="1"/>
</dbReference>
<dbReference type="AlphaFoldDB" id="A0AAV3QLI0"/>
<evidence type="ECO:0000313" key="2">
    <source>
        <dbReference type="EMBL" id="GAA0164929.1"/>
    </source>
</evidence>
<dbReference type="GO" id="GO:0005524">
    <property type="term" value="F:ATP binding"/>
    <property type="evidence" value="ECO:0007669"/>
    <property type="project" value="InterPro"/>
</dbReference>
<organism evidence="2 3">
    <name type="scientific">Lithospermum erythrorhizon</name>
    <name type="common">Purple gromwell</name>
    <name type="synonym">Lithospermum officinale var. erythrorhizon</name>
    <dbReference type="NCBI Taxonomy" id="34254"/>
    <lineage>
        <taxon>Eukaryota</taxon>
        <taxon>Viridiplantae</taxon>
        <taxon>Streptophyta</taxon>
        <taxon>Embryophyta</taxon>
        <taxon>Tracheophyta</taxon>
        <taxon>Spermatophyta</taxon>
        <taxon>Magnoliopsida</taxon>
        <taxon>eudicotyledons</taxon>
        <taxon>Gunneridae</taxon>
        <taxon>Pentapetalae</taxon>
        <taxon>asterids</taxon>
        <taxon>lamiids</taxon>
        <taxon>Boraginales</taxon>
        <taxon>Boraginaceae</taxon>
        <taxon>Boraginoideae</taxon>
        <taxon>Lithospermeae</taxon>
        <taxon>Lithospermum</taxon>
    </lineage>
</organism>
<dbReference type="InterPro" id="IPR008271">
    <property type="entry name" value="Ser/Thr_kinase_AS"/>
</dbReference>
<name>A0AAV3QLI0_LITER</name>
<keyword evidence="3" id="KW-1185">Reference proteome</keyword>
<evidence type="ECO:0000313" key="3">
    <source>
        <dbReference type="Proteomes" id="UP001454036"/>
    </source>
</evidence>
<dbReference type="SMART" id="SM00220">
    <property type="entry name" value="S_TKc"/>
    <property type="match status" value="1"/>
</dbReference>
<dbReference type="Gene3D" id="1.10.510.10">
    <property type="entry name" value="Transferase(Phosphotransferase) domain 1"/>
    <property type="match status" value="1"/>
</dbReference>
<sequence>MEWIRGDKIGHGSFVTVNLAIPRNKICSKLMAVKSGGATHSASLMNEKLILDELQECPHIISCFGDCFTFENGEKLYNVLLDYASGGSLGDKLKNSNDHRLSEIDVRRYTKSILKGLEFMHKKGYVHCDIKLDNILLDQHGFVKIADFGLAKKSEESSDGNPGCELRGTPMYMSPEMATGGEQEFPADIWALGCAMAEMVTGSSVWQCSDIARLLMKIGVGEERPEIPGNLSDEGKDFLEKCFVKDPSKRWTAEMLLNHPFVDQDYEDIVNNVTLYNKVDLSWNSPKCQFDFPDWVNEHSSSMACSNSFSPFSSSDLDTDCHGGSRGSSSNSAAKRLSKLVCDQMPDWSIEDDWITVR</sequence>
<dbReference type="CDD" id="cd06606">
    <property type="entry name" value="STKc_MAPKKK"/>
    <property type="match status" value="1"/>
</dbReference>